<dbReference type="Proteomes" id="UP000824116">
    <property type="component" value="Unassembled WGS sequence"/>
</dbReference>
<reference evidence="2" key="1">
    <citation type="journal article" date="2021" name="PeerJ">
        <title>Extensive microbial diversity within the chicken gut microbiome revealed by metagenomics and culture.</title>
        <authorList>
            <person name="Gilroy R."/>
            <person name="Ravi A."/>
            <person name="Getino M."/>
            <person name="Pursley I."/>
            <person name="Horton D.L."/>
            <person name="Alikhan N.F."/>
            <person name="Baker D."/>
            <person name="Gharbi K."/>
            <person name="Hall N."/>
            <person name="Watson M."/>
            <person name="Adriaenssens E.M."/>
            <person name="Foster-Nyarko E."/>
            <person name="Jarju S."/>
            <person name="Secka A."/>
            <person name="Antonio M."/>
            <person name="Oren A."/>
            <person name="Chaudhuri R.R."/>
            <person name="La Ragione R."/>
            <person name="Hildebrand F."/>
            <person name="Pallen M.J."/>
        </authorList>
    </citation>
    <scope>NUCLEOTIDE SEQUENCE</scope>
    <source>
        <strain evidence="2">CHK196-3914</strain>
    </source>
</reference>
<gene>
    <name evidence="2" type="ORF">H9723_06970</name>
</gene>
<feature type="region of interest" description="Disordered" evidence="1">
    <location>
        <begin position="47"/>
        <end position="69"/>
    </location>
</feature>
<evidence type="ECO:0000313" key="2">
    <source>
        <dbReference type="EMBL" id="HIZ74966.1"/>
    </source>
</evidence>
<proteinExistence type="predicted"/>
<comment type="caution">
    <text evidence="2">The sequence shown here is derived from an EMBL/GenBank/DDBJ whole genome shotgun (WGS) entry which is preliminary data.</text>
</comment>
<name>A0A9D2GA64_9FIRM</name>
<accession>A0A9D2GA64</accession>
<protein>
    <submittedName>
        <fullName evidence="2">Uncharacterized protein</fullName>
    </submittedName>
</protein>
<evidence type="ECO:0000256" key="1">
    <source>
        <dbReference type="SAM" id="MobiDB-lite"/>
    </source>
</evidence>
<evidence type="ECO:0000313" key="3">
    <source>
        <dbReference type="Proteomes" id="UP000824116"/>
    </source>
</evidence>
<sequence>MLDKYKLKEEDVAEWILHDMETDQLKSDVKEKYKDMSRREMAKHLRKEFRQYRKYQKDRNRNQKEKQGE</sequence>
<reference evidence="2" key="2">
    <citation type="submission" date="2021-04" db="EMBL/GenBank/DDBJ databases">
        <authorList>
            <person name="Gilroy R."/>
        </authorList>
    </citation>
    <scope>NUCLEOTIDE SEQUENCE</scope>
    <source>
        <strain evidence="2">CHK196-3914</strain>
    </source>
</reference>
<dbReference type="AlphaFoldDB" id="A0A9D2GA64"/>
<dbReference type="EMBL" id="DXAY01000163">
    <property type="protein sequence ID" value="HIZ74966.1"/>
    <property type="molecule type" value="Genomic_DNA"/>
</dbReference>
<organism evidence="2 3">
    <name type="scientific">Candidatus Mediterraneibacter stercoravium</name>
    <dbReference type="NCBI Taxonomy" id="2838685"/>
    <lineage>
        <taxon>Bacteria</taxon>
        <taxon>Bacillati</taxon>
        <taxon>Bacillota</taxon>
        <taxon>Clostridia</taxon>
        <taxon>Lachnospirales</taxon>
        <taxon>Lachnospiraceae</taxon>
        <taxon>Mediterraneibacter</taxon>
    </lineage>
</organism>